<gene>
    <name evidence="3" type="ORF">G9H71_01910</name>
</gene>
<evidence type="ECO:0000256" key="1">
    <source>
        <dbReference type="SAM" id="MobiDB-lite"/>
    </source>
</evidence>
<name>A0ABX0GNY0_9ACTN</name>
<keyword evidence="2" id="KW-0472">Membrane</keyword>
<comment type="caution">
    <text evidence="3">The sequence shown here is derived from an EMBL/GenBank/DDBJ whole genome shotgun (WGS) entry which is preliminary data.</text>
</comment>
<organism evidence="3 4">
    <name type="scientific">Motilibacter deserti</name>
    <dbReference type="NCBI Taxonomy" id="2714956"/>
    <lineage>
        <taxon>Bacteria</taxon>
        <taxon>Bacillati</taxon>
        <taxon>Actinomycetota</taxon>
        <taxon>Actinomycetes</taxon>
        <taxon>Motilibacterales</taxon>
        <taxon>Motilibacteraceae</taxon>
        <taxon>Motilibacter</taxon>
    </lineage>
</organism>
<feature type="compositionally biased region" description="Pro residues" evidence="1">
    <location>
        <begin position="219"/>
        <end position="228"/>
    </location>
</feature>
<evidence type="ECO:0000256" key="2">
    <source>
        <dbReference type="SAM" id="Phobius"/>
    </source>
</evidence>
<feature type="transmembrane region" description="Helical" evidence="2">
    <location>
        <begin position="12"/>
        <end position="36"/>
    </location>
</feature>
<accession>A0ABX0GNY0</accession>
<feature type="compositionally biased region" description="Pro residues" evidence="1">
    <location>
        <begin position="183"/>
        <end position="209"/>
    </location>
</feature>
<feature type="compositionally biased region" description="Polar residues" evidence="1">
    <location>
        <begin position="130"/>
        <end position="140"/>
    </location>
</feature>
<feature type="transmembrane region" description="Helical" evidence="2">
    <location>
        <begin position="97"/>
        <end position="119"/>
    </location>
</feature>
<reference evidence="3 4" key="1">
    <citation type="submission" date="2020-03" db="EMBL/GenBank/DDBJ databases">
        <title>Two novel Motilibacter sp.</title>
        <authorList>
            <person name="Liu S."/>
        </authorList>
    </citation>
    <scope>NUCLEOTIDE SEQUENCE [LARGE SCALE GENOMIC DNA]</scope>
    <source>
        <strain evidence="3 4">E257</strain>
    </source>
</reference>
<sequence>MAAVSASVASSFLGVAGTVVGAGVMSVVATVGSAVYSRSLRRGQEQIVRTLRRPAMDPDEGTVSTRVMPAVTGDGLSPDDAAPAVDTTGQGGLSRRAWLTIAGVALTVFLVAMTVVTSFEAIAGRPLSSLFGNDSPSGTSVGRLVGDSSADDEPAVPGPSPTAEATPDASPEQTPGEETPTPEASPSPSLTPTPEPTPTATPTPQPTPTTVPSTSAPAVVPPGATPLG</sequence>
<dbReference type="EMBL" id="JAANNP010000001">
    <property type="protein sequence ID" value="NHC12537.1"/>
    <property type="molecule type" value="Genomic_DNA"/>
</dbReference>
<protein>
    <submittedName>
        <fullName evidence="3">Uncharacterized protein</fullName>
    </submittedName>
</protein>
<proteinExistence type="predicted"/>
<dbReference type="RefSeq" id="WP_166276965.1">
    <property type="nucleotide sequence ID" value="NZ_JAANNP010000001.1"/>
</dbReference>
<keyword evidence="4" id="KW-1185">Reference proteome</keyword>
<feature type="region of interest" description="Disordered" evidence="1">
    <location>
        <begin position="126"/>
        <end position="228"/>
    </location>
</feature>
<evidence type="ECO:0000313" key="4">
    <source>
        <dbReference type="Proteomes" id="UP000800981"/>
    </source>
</evidence>
<evidence type="ECO:0000313" key="3">
    <source>
        <dbReference type="EMBL" id="NHC12537.1"/>
    </source>
</evidence>
<dbReference type="Proteomes" id="UP000800981">
    <property type="component" value="Unassembled WGS sequence"/>
</dbReference>
<keyword evidence="2" id="KW-0812">Transmembrane</keyword>
<keyword evidence="2" id="KW-1133">Transmembrane helix</keyword>
<feature type="compositionally biased region" description="Low complexity" evidence="1">
    <location>
        <begin position="171"/>
        <end position="182"/>
    </location>
</feature>